<keyword evidence="8" id="KW-0862">Zinc</keyword>
<dbReference type="AlphaFoldDB" id="A0A3B3QK17"/>
<dbReference type="InterPro" id="IPR051767">
    <property type="entry name" value="Nucleoporin_NUP42"/>
</dbReference>
<proteinExistence type="predicted"/>
<comment type="function">
    <text evidence="5">Required for the export of mRNAs containing poly(A) tails from the nucleus into the cytoplasm.</text>
</comment>
<keyword evidence="8" id="KW-0863">Zinc-finger</keyword>
<dbReference type="Ensembl" id="ENSPKIT00000029920.1">
    <property type="protein sequence ID" value="ENSPKIP00000005905.1"/>
    <property type="gene ID" value="ENSPKIG00000022387.1"/>
</dbReference>
<feature type="zinc finger region" description="C3H1-type" evidence="8">
    <location>
        <begin position="1"/>
        <end position="25"/>
    </location>
</feature>
<evidence type="ECO:0000256" key="5">
    <source>
        <dbReference type="ARBA" id="ARBA00037262"/>
    </source>
</evidence>
<evidence type="ECO:0000256" key="7">
    <source>
        <dbReference type="ARBA" id="ARBA00042384"/>
    </source>
</evidence>
<dbReference type="Proteomes" id="UP000261540">
    <property type="component" value="Unplaced"/>
</dbReference>
<evidence type="ECO:0000256" key="2">
    <source>
        <dbReference type="ARBA" id="ARBA00004567"/>
    </source>
</evidence>
<feature type="compositionally biased region" description="Gly residues" evidence="9">
    <location>
        <begin position="73"/>
        <end position="85"/>
    </location>
</feature>
<dbReference type="GeneTree" id="ENSGT00390000000118"/>
<evidence type="ECO:0000256" key="1">
    <source>
        <dbReference type="ARBA" id="ARBA00004335"/>
    </source>
</evidence>
<evidence type="ECO:0000256" key="3">
    <source>
        <dbReference type="ARBA" id="ARBA00023132"/>
    </source>
</evidence>
<dbReference type="SMART" id="SM00356">
    <property type="entry name" value="ZnF_C3H1"/>
    <property type="match status" value="1"/>
</dbReference>
<dbReference type="PANTHER" id="PTHR46527:SF1">
    <property type="entry name" value="NUCLEOPORIN NUP42"/>
    <property type="match status" value="1"/>
</dbReference>
<reference evidence="11" key="1">
    <citation type="submission" date="2025-08" db="UniProtKB">
        <authorList>
            <consortium name="Ensembl"/>
        </authorList>
    </citation>
    <scope>IDENTIFICATION</scope>
</reference>
<evidence type="ECO:0000259" key="10">
    <source>
        <dbReference type="PROSITE" id="PS50103"/>
    </source>
</evidence>
<keyword evidence="3" id="KW-0813">Transport</keyword>
<keyword evidence="3" id="KW-0653">Protein transport</keyword>
<accession>A0A3B3QK17</accession>
<organism evidence="11 12">
    <name type="scientific">Paramormyrops kingsleyae</name>
    <dbReference type="NCBI Taxonomy" id="1676925"/>
    <lineage>
        <taxon>Eukaryota</taxon>
        <taxon>Metazoa</taxon>
        <taxon>Chordata</taxon>
        <taxon>Craniata</taxon>
        <taxon>Vertebrata</taxon>
        <taxon>Euteleostomi</taxon>
        <taxon>Actinopterygii</taxon>
        <taxon>Neopterygii</taxon>
        <taxon>Teleostei</taxon>
        <taxon>Osteoglossocephala</taxon>
        <taxon>Osteoglossomorpha</taxon>
        <taxon>Osteoglossiformes</taxon>
        <taxon>Mormyridae</taxon>
        <taxon>Paramormyrops</taxon>
    </lineage>
</organism>
<keyword evidence="4" id="KW-0539">Nucleus</keyword>
<keyword evidence="3" id="KW-0811">Translocation</keyword>
<dbReference type="GO" id="GO:0031965">
    <property type="term" value="C:nuclear membrane"/>
    <property type="evidence" value="ECO:0007669"/>
    <property type="project" value="UniProtKB-SubCell"/>
</dbReference>
<dbReference type="STRING" id="1676925.ENSPKIP00000005905"/>
<dbReference type="PANTHER" id="PTHR46527">
    <property type="entry name" value="NUCLEOPORIN-LIKE PROTEIN 2"/>
    <property type="match status" value="1"/>
</dbReference>
<dbReference type="PROSITE" id="PS50103">
    <property type="entry name" value="ZF_C3H1"/>
    <property type="match status" value="1"/>
</dbReference>
<dbReference type="InterPro" id="IPR000571">
    <property type="entry name" value="Znf_CCCH"/>
</dbReference>
<sequence length="405" mass="43097">MTVCNFFLQGRCRYGERCWNEHPQSGGGGYNNNRGQQSSSYRGGGYGNKVWVNPSQRSGRDYVAPPSFARGGNDWGRGGGGGGGGGERDIKASGFSFTAHNRFTALDTQQTFDHSGQDENDKLLETIKKDMESWESSGQWPLSCYSAQKASISGFSELSPDELRLEYYKCRESGSLQTYAASVQQLFSQWSNRVQELKILNSDSRAQLVSPMILGVSSLYACTDRNEQMLIRFCIIFPAGFGAVSSDINSFSFKASSSGFGSADTQRSPSGFGATSLAPTGFGFSDSGPSTAPSASSFSFAAPVLTDKEKPTGIGGAVNVSEFSFSLPSVGNVFVSKGDSSFAQPSGTIGAKGPAPTVGGAVSMTGKLYTPQSELTAEELKEFAGKRFTLGEIPLRPPPADMLVV</sequence>
<comment type="subcellular location">
    <subcellularLocation>
        <location evidence="1">Nucleus membrane</location>
        <topology evidence="1">Peripheral membrane protein</topology>
        <orientation evidence="1">Cytoplasmic side</orientation>
    </subcellularLocation>
    <subcellularLocation>
        <location evidence="2">Nucleus</location>
        <location evidence="2">Nuclear pore complex</location>
    </subcellularLocation>
</comment>
<feature type="region of interest" description="Disordered" evidence="9">
    <location>
        <begin position="23"/>
        <end position="91"/>
    </location>
</feature>
<evidence type="ECO:0000256" key="8">
    <source>
        <dbReference type="PROSITE-ProRule" id="PRU00723"/>
    </source>
</evidence>
<reference evidence="11" key="2">
    <citation type="submission" date="2025-09" db="UniProtKB">
        <authorList>
            <consortium name="Ensembl"/>
        </authorList>
    </citation>
    <scope>IDENTIFICATION</scope>
</reference>
<feature type="compositionally biased region" description="Low complexity" evidence="9">
    <location>
        <begin position="31"/>
        <end position="41"/>
    </location>
</feature>
<evidence type="ECO:0000256" key="9">
    <source>
        <dbReference type="SAM" id="MobiDB-lite"/>
    </source>
</evidence>
<keyword evidence="12" id="KW-1185">Reference proteome</keyword>
<evidence type="ECO:0000256" key="4">
    <source>
        <dbReference type="ARBA" id="ARBA00023242"/>
    </source>
</evidence>
<name>A0A3B3QK17_9TELE</name>
<feature type="domain" description="C3H1-type" evidence="10">
    <location>
        <begin position="1"/>
        <end position="25"/>
    </location>
</feature>
<keyword evidence="8" id="KW-0479">Metal-binding</keyword>
<protein>
    <recommendedName>
        <fullName evidence="6">Nucleoporin NUP42</fullName>
    </recommendedName>
    <alternativeName>
        <fullName evidence="7">Nucleoporin-like protein 2</fullName>
    </alternativeName>
</protein>
<dbReference type="GO" id="GO:0005643">
    <property type="term" value="C:nuclear pore"/>
    <property type="evidence" value="ECO:0007669"/>
    <property type="project" value="UniProtKB-SubCell"/>
</dbReference>
<dbReference type="GO" id="GO:0008270">
    <property type="term" value="F:zinc ion binding"/>
    <property type="evidence" value="ECO:0007669"/>
    <property type="project" value="UniProtKB-KW"/>
</dbReference>
<evidence type="ECO:0000313" key="12">
    <source>
        <dbReference type="Proteomes" id="UP000261540"/>
    </source>
</evidence>
<evidence type="ECO:0000313" key="11">
    <source>
        <dbReference type="Ensembl" id="ENSPKIP00000005905.1"/>
    </source>
</evidence>
<evidence type="ECO:0000256" key="6">
    <source>
        <dbReference type="ARBA" id="ARBA00039886"/>
    </source>
</evidence>
<keyword evidence="3" id="KW-0906">Nuclear pore complex</keyword>
<keyword evidence="3" id="KW-0509">mRNA transport</keyword>